<evidence type="ECO:0000313" key="1">
    <source>
        <dbReference type="EMBL" id="KUN78512.1"/>
    </source>
</evidence>
<dbReference type="Proteomes" id="UP000052982">
    <property type="component" value="Unassembled WGS sequence"/>
</dbReference>
<dbReference type="AlphaFoldDB" id="A0A101SR82"/>
<proteinExistence type="predicted"/>
<reference evidence="1 2" key="1">
    <citation type="submission" date="2015-10" db="EMBL/GenBank/DDBJ databases">
        <title>Draft genome sequence of Streptomyces griseoruber DSM 40281, type strain for the species Streptomyces griseoruber.</title>
        <authorList>
            <person name="Ruckert C."/>
            <person name="Winkler A."/>
            <person name="Kalinowski J."/>
            <person name="Kampfer P."/>
            <person name="Glaeser S."/>
        </authorList>
    </citation>
    <scope>NUCLEOTIDE SEQUENCE [LARGE SCALE GENOMIC DNA]</scope>
    <source>
        <strain evidence="1 2">DSM 40281</strain>
    </source>
</reference>
<dbReference type="EMBL" id="LMWW01000053">
    <property type="protein sequence ID" value="KUN78512.1"/>
    <property type="molecule type" value="Genomic_DNA"/>
</dbReference>
<dbReference type="OrthoDB" id="5142155at2"/>
<dbReference type="STRING" id="1943.AQJ64_31570"/>
<keyword evidence="2" id="KW-1185">Reference proteome</keyword>
<protein>
    <submittedName>
        <fullName evidence="1">Uncharacterized protein</fullName>
    </submittedName>
</protein>
<dbReference type="RefSeq" id="WP_055632416.1">
    <property type="nucleotide sequence ID" value="NZ_KQ948776.1"/>
</dbReference>
<name>A0A101SR82_9ACTN</name>
<sequence>MTLIEQVQRLRVAAVAAHDQDKINRRTGELAGQAENVETLIETVQRLSRGVAELRAAHAAFDADLGPQAAQLAADLRVLAETLPSQDADTPPQALKAHLKAADGFVKGLRKSVEQAWTAERNREVPVINEDLVATLSKSGIDVEEVRIKIEKAHGVLNVLKNRAVPEPGDIARLAAALESLQACGKQITALVDPVLARVITGAQEANGTPLNSFTPEVLAGLSRLGILDRFWVRLR</sequence>
<organism evidence="1 2">
    <name type="scientific">Streptomyces griseoruber</name>
    <dbReference type="NCBI Taxonomy" id="1943"/>
    <lineage>
        <taxon>Bacteria</taxon>
        <taxon>Bacillati</taxon>
        <taxon>Actinomycetota</taxon>
        <taxon>Actinomycetes</taxon>
        <taxon>Kitasatosporales</taxon>
        <taxon>Streptomycetaceae</taxon>
        <taxon>Streptomyces</taxon>
    </lineage>
</organism>
<gene>
    <name evidence="1" type="ORF">AQJ64_31570</name>
</gene>
<comment type="caution">
    <text evidence="1">The sequence shown here is derived from an EMBL/GenBank/DDBJ whole genome shotgun (WGS) entry which is preliminary data.</text>
</comment>
<evidence type="ECO:0000313" key="2">
    <source>
        <dbReference type="Proteomes" id="UP000052982"/>
    </source>
</evidence>
<accession>A0A101SR82</accession>